<sequence length="272" mass="28874">MAETTWRADLTAYRAVLGSRVRAQASYRTSFATDLATAFLVGVVELAETWVVFSQVDVLGGLSFAAVLLVFGLSNICFATADLVVGHLDRLPRYIQAGTIDVFYLRPQPLLAQLVTSEISLRRLTRIGVGVIALVWGLSVNDVPDPARAAAVVALSLVFGTVVFAAQFVTAAGCQFWLVNGAELTNSFTYGSSYAASQPASVFGTVLKLTFGYLVPAAFVGYLPTLVVLGLPGPSLLPAWLAWCLPLAALWSCLVAGLVWRAGVRHYQGAGG</sequence>
<dbReference type="InterPro" id="IPR010390">
    <property type="entry name" value="ABC-2_transporter-like"/>
</dbReference>
<feature type="transmembrane region" description="Helical" evidence="1">
    <location>
        <begin position="200"/>
        <end position="220"/>
    </location>
</feature>
<dbReference type="AlphaFoldDB" id="A0A6A9UVP1"/>
<protein>
    <submittedName>
        <fullName evidence="2">ABC transporter permease</fullName>
    </submittedName>
</protein>
<evidence type="ECO:0000256" key="1">
    <source>
        <dbReference type="SAM" id="Phobius"/>
    </source>
</evidence>
<name>A0A6A9UVP1_9ACTN</name>
<evidence type="ECO:0000313" key="2">
    <source>
        <dbReference type="EMBL" id="MVA76781.1"/>
    </source>
</evidence>
<feature type="transmembrane region" description="Helical" evidence="1">
    <location>
        <begin position="152"/>
        <end position="179"/>
    </location>
</feature>
<feature type="transmembrane region" description="Helical" evidence="1">
    <location>
        <begin position="59"/>
        <end position="85"/>
    </location>
</feature>
<organism evidence="2 3">
    <name type="scientific">Auraticoccus cholistanensis</name>
    <dbReference type="NCBI Taxonomy" id="2656650"/>
    <lineage>
        <taxon>Bacteria</taxon>
        <taxon>Bacillati</taxon>
        <taxon>Actinomycetota</taxon>
        <taxon>Actinomycetes</taxon>
        <taxon>Propionibacteriales</taxon>
        <taxon>Propionibacteriaceae</taxon>
        <taxon>Auraticoccus</taxon>
    </lineage>
</organism>
<keyword evidence="3" id="KW-1185">Reference proteome</keyword>
<keyword evidence="1" id="KW-0472">Membrane</keyword>
<evidence type="ECO:0000313" key="3">
    <source>
        <dbReference type="Proteomes" id="UP000435304"/>
    </source>
</evidence>
<keyword evidence="1" id="KW-1133">Transmembrane helix</keyword>
<dbReference type="PANTHER" id="PTHR36833:SF1">
    <property type="entry name" value="INTEGRAL MEMBRANE TRANSPORT PROTEIN"/>
    <property type="match status" value="1"/>
</dbReference>
<accession>A0A6A9UVP1</accession>
<dbReference type="Proteomes" id="UP000435304">
    <property type="component" value="Unassembled WGS sequence"/>
</dbReference>
<dbReference type="Pfam" id="PF06182">
    <property type="entry name" value="ABC2_membrane_6"/>
    <property type="match status" value="1"/>
</dbReference>
<gene>
    <name evidence="2" type="ORF">GC722_12215</name>
</gene>
<dbReference type="EMBL" id="WPCU01000007">
    <property type="protein sequence ID" value="MVA76781.1"/>
    <property type="molecule type" value="Genomic_DNA"/>
</dbReference>
<reference evidence="2 3" key="1">
    <citation type="submission" date="2019-12" db="EMBL/GenBank/DDBJ databases">
        <title>Auraticoccus cholistani sp. nov., an actinomycete isolated from soil of Cholistan desert.</title>
        <authorList>
            <person name="Cheema M.T."/>
        </authorList>
    </citation>
    <scope>NUCLEOTIDE SEQUENCE [LARGE SCALE GENOMIC DNA]</scope>
    <source>
        <strain evidence="2 3">F435</strain>
    </source>
</reference>
<feature type="transmembrane region" description="Helical" evidence="1">
    <location>
        <begin position="240"/>
        <end position="260"/>
    </location>
</feature>
<keyword evidence="1" id="KW-0812">Transmembrane</keyword>
<proteinExistence type="predicted"/>
<comment type="caution">
    <text evidence="2">The sequence shown here is derived from an EMBL/GenBank/DDBJ whole genome shotgun (WGS) entry which is preliminary data.</text>
</comment>
<feature type="transmembrane region" description="Helical" evidence="1">
    <location>
        <begin position="31"/>
        <end position="53"/>
    </location>
</feature>
<dbReference type="PANTHER" id="PTHR36833">
    <property type="entry name" value="SLR0610 PROTEIN-RELATED"/>
    <property type="match status" value="1"/>
</dbReference>
<dbReference type="RefSeq" id="WP_331714750.1">
    <property type="nucleotide sequence ID" value="NZ_WPCU01000007.1"/>
</dbReference>